<dbReference type="EMBL" id="QBLH01001812">
    <property type="protein sequence ID" value="TGZ50937.1"/>
    <property type="molecule type" value="Genomic_DNA"/>
</dbReference>
<feature type="compositionally biased region" description="Basic and acidic residues" evidence="1">
    <location>
        <begin position="176"/>
        <end position="192"/>
    </location>
</feature>
<feature type="compositionally biased region" description="Basic and acidic residues" evidence="1">
    <location>
        <begin position="71"/>
        <end position="96"/>
    </location>
</feature>
<evidence type="ECO:0000256" key="1">
    <source>
        <dbReference type="SAM" id="MobiDB-lite"/>
    </source>
</evidence>
<sequence>MKGHGELQKRSTMLRLREHPAGRSGLGLVWDRITVRWRGDERSERQTGNEYERRYFRVDLAAVRAHHDRRRSTNERDELDPSEKKARKREENEKRRVAPLPPRTAPRRRLIFHDSVVSYTVSTMAPRLAVPRFSYVCRVSNDAYRMDWKAMVGSIIDRSWHEEFKQPAWKGDRREVLGGRDEEIDGEERGNGREPSLGWEASIGRGRPSCWELLAAVPPGDKPLPATELP</sequence>
<protein>
    <submittedName>
        <fullName evidence="2">Uncharacterized protein</fullName>
    </submittedName>
</protein>
<feature type="region of interest" description="Disordered" evidence="1">
    <location>
        <begin position="176"/>
        <end position="204"/>
    </location>
</feature>
<accession>A0A4S2KSE5</accession>
<evidence type="ECO:0000313" key="2">
    <source>
        <dbReference type="EMBL" id="TGZ50937.1"/>
    </source>
</evidence>
<reference evidence="2 3" key="1">
    <citation type="journal article" date="2019" name="Philos. Trans. R. Soc. Lond., B, Biol. Sci.">
        <title>Ant behaviour and brain gene expression of defending hosts depend on the ecological success of the intruding social parasite.</title>
        <authorList>
            <person name="Kaur R."/>
            <person name="Stoldt M."/>
            <person name="Jongepier E."/>
            <person name="Feldmeyer B."/>
            <person name="Menzel F."/>
            <person name="Bornberg-Bauer E."/>
            <person name="Foitzik S."/>
        </authorList>
    </citation>
    <scope>NUCLEOTIDE SEQUENCE [LARGE SCALE GENOMIC DNA]</scope>
    <source>
        <tissue evidence="2">Whole body</tissue>
    </source>
</reference>
<evidence type="ECO:0000313" key="3">
    <source>
        <dbReference type="Proteomes" id="UP000310200"/>
    </source>
</evidence>
<dbReference type="AlphaFoldDB" id="A0A4S2KSE5"/>
<organism evidence="2 3">
    <name type="scientific">Temnothorax longispinosus</name>
    <dbReference type="NCBI Taxonomy" id="300112"/>
    <lineage>
        <taxon>Eukaryota</taxon>
        <taxon>Metazoa</taxon>
        <taxon>Ecdysozoa</taxon>
        <taxon>Arthropoda</taxon>
        <taxon>Hexapoda</taxon>
        <taxon>Insecta</taxon>
        <taxon>Pterygota</taxon>
        <taxon>Neoptera</taxon>
        <taxon>Endopterygota</taxon>
        <taxon>Hymenoptera</taxon>
        <taxon>Apocrita</taxon>
        <taxon>Aculeata</taxon>
        <taxon>Formicoidea</taxon>
        <taxon>Formicidae</taxon>
        <taxon>Myrmicinae</taxon>
        <taxon>Temnothorax</taxon>
    </lineage>
</organism>
<name>A0A4S2KSE5_9HYME</name>
<keyword evidence="3" id="KW-1185">Reference proteome</keyword>
<comment type="caution">
    <text evidence="2">The sequence shown here is derived from an EMBL/GenBank/DDBJ whole genome shotgun (WGS) entry which is preliminary data.</text>
</comment>
<proteinExistence type="predicted"/>
<dbReference type="Proteomes" id="UP000310200">
    <property type="component" value="Unassembled WGS sequence"/>
</dbReference>
<feature type="region of interest" description="Disordered" evidence="1">
    <location>
        <begin position="66"/>
        <end position="104"/>
    </location>
</feature>
<gene>
    <name evidence="2" type="ORF">DBV15_11022</name>
</gene>